<proteinExistence type="predicted"/>
<evidence type="ECO:0008006" key="4">
    <source>
        <dbReference type="Google" id="ProtNLM"/>
    </source>
</evidence>
<gene>
    <name evidence="2" type="ORF">A2731_03835</name>
</gene>
<keyword evidence="1" id="KW-0812">Transmembrane</keyword>
<evidence type="ECO:0000313" key="3">
    <source>
        <dbReference type="Proteomes" id="UP000176241"/>
    </source>
</evidence>
<sequence length="69" mass="8335">MRIKIDFIKLPHLRFWPRLNRSIFRVFFITFLLLFIIDLAEPGFVTNWFNPVWLLIIALISAIIFITKD</sequence>
<keyword evidence="1" id="KW-1133">Transmembrane helix</keyword>
<feature type="transmembrane region" description="Helical" evidence="1">
    <location>
        <begin position="48"/>
        <end position="67"/>
    </location>
</feature>
<protein>
    <recommendedName>
        <fullName evidence="4">DUF5668 domain-containing protein</fullName>
    </recommendedName>
</protein>
<dbReference type="Proteomes" id="UP000176241">
    <property type="component" value="Unassembled WGS sequence"/>
</dbReference>
<feature type="transmembrane region" description="Helical" evidence="1">
    <location>
        <begin position="23"/>
        <end position="42"/>
    </location>
</feature>
<evidence type="ECO:0000256" key="1">
    <source>
        <dbReference type="SAM" id="Phobius"/>
    </source>
</evidence>
<comment type="caution">
    <text evidence="2">The sequence shown here is derived from an EMBL/GenBank/DDBJ whole genome shotgun (WGS) entry which is preliminary data.</text>
</comment>
<name>A0A1G1XTZ6_9BACT</name>
<accession>A0A1G1XTZ6</accession>
<dbReference type="STRING" id="1797533.A2731_03835"/>
<organism evidence="2 3">
    <name type="scientific">Candidatus Buchananbacteria bacterium RIFCSPHIGHO2_01_FULL_39_8</name>
    <dbReference type="NCBI Taxonomy" id="1797533"/>
    <lineage>
        <taxon>Bacteria</taxon>
        <taxon>Candidatus Buchananiibacteriota</taxon>
    </lineage>
</organism>
<dbReference type="EMBL" id="MHIC01000045">
    <property type="protein sequence ID" value="OGY43533.1"/>
    <property type="molecule type" value="Genomic_DNA"/>
</dbReference>
<reference evidence="2 3" key="1">
    <citation type="journal article" date="2016" name="Nat. Commun.">
        <title>Thousands of microbial genomes shed light on interconnected biogeochemical processes in an aquifer system.</title>
        <authorList>
            <person name="Anantharaman K."/>
            <person name="Brown C.T."/>
            <person name="Hug L.A."/>
            <person name="Sharon I."/>
            <person name="Castelle C.J."/>
            <person name="Probst A.J."/>
            <person name="Thomas B.C."/>
            <person name="Singh A."/>
            <person name="Wilkins M.J."/>
            <person name="Karaoz U."/>
            <person name="Brodie E.L."/>
            <person name="Williams K.H."/>
            <person name="Hubbard S.S."/>
            <person name="Banfield J.F."/>
        </authorList>
    </citation>
    <scope>NUCLEOTIDE SEQUENCE [LARGE SCALE GENOMIC DNA]</scope>
</reference>
<keyword evidence="1" id="KW-0472">Membrane</keyword>
<dbReference type="AlphaFoldDB" id="A0A1G1XTZ6"/>
<evidence type="ECO:0000313" key="2">
    <source>
        <dbReference type="EMBL" id="OGY43533.1"/>
    </source>
</evidence>